<evidence type="ECO:0000256" key="4">
    <source>
        <dbReference type="ARBA" id="ARBA00049725"/>
    </source>
</evidence>
<dbReference type="SUPFAM" id="SSF101478">
    <property type="entry name" value="ADP-ribosylglycohydrolase"/>
    <property type="match status" value="1"/>
</dbReference>
<evidence type="ECO:0000256" key="8">
    <source>
        <dbReference type="PIRSR" id="PIRSR605502-1"/>
    </source>
</evidence>
<keyword evidence="8" id="KW-0460">Magnesium</keyword>
<dbReference type="Pfam" id="PF03747">
    <property type="entry name" value="ADP_ribosyl_GH"/>
    <property type="match status" value="1"/>
</dbReference>
<evidence type="ECO:0000256" key="1">
    <source>
        <dbReference type="ARBA" id="ARBA00010702"/>
    </source>
</evidence>
<evidence type="ECO:0000256" key="6">
    <source>
        <dbReference type="ARBA" id="ARBA00049798"/>
    </source>
</evidence>
<dbReference type="InterPro" id="IPR036705">
    <property type="entry name" value="Ribosyl_crysJ1_sf"/>
</dbReference>
<feature type="binding site" evidence="8">
    <location>
        <position position="62"/>
    </location>
    <ligand>
        <name>Mg(2+)</name>
        <dbReference type="ChEBI" id="CHEBI:18420"/>
        <label>1</label>
    </ligand>
</feature>
<gene>
    <name evidence="9" type="ORF">NP493_34g03005</name>
</gene>
<feature type="binding site" evidence="8">
    <location>
        <position position="60"/>
    </location>
    <ligand>
        <name>Mg(2+)</name>
        <dbReference type="ChEBI" id="CHEBI:18420"/>
        <label>1</label>
    </ligand>
</feature>
<evidence type="ECO:0000256" key="3">
    <source>
        <dbReference type="ARBA" id="ARBA00049582"/>
    </source>
</evidence>
<comment type="caution">
    <text evidence="9">The sequence shown here is derived from an EMBL/GenBank/DDBJ whole genome shotgun (WGS) entry which is preliminary data.</text>
</comment>
<organism evidence="9 10">
    <name type="scientific">Ridgeia piscesae</name>
    <name type="common">Tubeworm</name>
    <dbReference type="NCBI Taxonomy" id="27915"/>
    <lineage>
        <taxon>Eukaryota</taxon>
        <taxon>Metazoa</taxon>
        <taxon>Spiralia</taxon>
        <taxon>Lophotrochozoa</taxon>
        <taxon>Annelida</taxon>
        <taxon>Polychaeta</taxon>
        <taxon>Sedentaria</taxon>
        <taxon>Canalipalpata</taxon>
        <taxon>Sabellida</taxon>
        <taxon>Siboglinidae</taxon>
        <taxon>Ridgeia</taxon>
    </lineage>
</organism>
<dbReference type="AlphaFoldDB" id="A0AAD9UJY4"/>
<keyword evidence="2" id="KW-0378">Hydrolase</keyword>
<evidence type="ECO:0000313" key="9">
    <source>
        <dbReference type="EMBL" id="KAK2192309.1"/>
    </source>
</evidence>
<dbReference type="PANTHER" id="PTHR16222">
    <property type="entry name" value="ADP-RIBOSYLGLYCOHYDROLASE"/>
    <property type="match status" value="1"/>
</dbReference>
<accession>A0AAD9UJY4</accession>
<dbReference type="FunFam" id="1.10.4080.10:FF:000002">
    <property type="entry name" value="ADP-ribosylarginine hydrolase isoform X1"/>
    <property type="match status" value="1"/>
</dbReference>
<dbReference type="GO" id="GO:0003875">
    <property type="term" value="F:ADP-ribosylarginine hydrolase activity"/>
    <property type="evidence" value="ECO:0007669"/>
    <property type="project" value="UniProtKB-EC"/>
</dbReference>
<proteinExistence type="inferred from homology"/>
<comment type="function">
    <text evidence="3">Specifically acts as an arginine mono-ADP-ribosylhydrolase by mediating the removal of mono-ADP-ribose attached to arginine residues on proteins.</text>
</comment>
<dbReference type="GO" id="GO:0000287">
    <property type="term" value="F:magnesium ion binding"/>
    <property type="evidence" value="ECO:0007669"/>
    <property type="project" value="InterPro"/>
</dbReference>
<protein>
    <recommendedName>
        <fullName evidence="5">ADP-ribosylhydrolase ARH1</fullName>
        <ecNumber evidence="4">3.2.2.19</ecNumber>
    </recommendedName>
    <alternativeName>
        <fullName evidence="6">ADP-ribose-L-arginine cleaving enzyme</fullName>
    </alternativeName>
    <alternativeName>
        <fullName evidence="7">[Protein ADP-ribosylarginine] hydrolase</fullName>
    </alternativeName>
</protein>
<sequence>MTELKTRYVACMVLGGTGDALGYKRGKWEFCASGKQIHRELADLGGIENIDVALPEWNVSDDTVMHLATAEALVASPSGPNSDRKQLYLQLADSYIKSMTDMVARSPGYTCMKSVSVLRATQPLGYQLSFNPRGGGCGAAMRAMCIGLRYPYPEQLDDLVAVSIEAGRMTHHHPTGFLGSLAGALFTSYAVQGKAPRAWGAGLMEVLERSLQYVMDAGQYVDENVAAWSYFRDAWTNYLKVRGISDGSSQPVFPQDYGVDARDTFYKTLSYSGWAGASGHDAPMIAYDAVLAAGSSWHKLCDHAVFHGGDSDSTGTMAAAWFGVMFGFHGVPANNYERLEYRDRLETLGRQLFVLSQQR</sequence>
<evidence type="ECO:0000256" key="7">
    <source>
        <dbReference type="ARBA" id="ARBA00049810"/>
    </source>
</evidence>
<dbReference type="InterPro" id="IPR012108">
    <property type="entry name" value="ADP-ribosylarg_hydro"/>
</dbReference>
<dbReference type="EMBL" id="JAODUO010000034">
    <property type="protein sequence ID" value="KAK2192309.1"/>
    <property type="molecule type" value="Genomic_DNA"/>
</dbReference>
<feature type="binding site" evidence="8">
    <location>
        <position position="61"/>
    </location>
    <ligand>
        <name>Mg(2+)</name>
        <dbReference type="ChEBI" id="CHEBI:18420"/>
        <label>1</label>
    </ligand>
</feature>
<dbReference type="Gene3D" id="1.10.4080.10">
    <property type="entry name" value="ADP-ribosylation/Crystallin J1"/>
    <property type="match status" value="1"/>
</dbReference>
<evidence type="ECO:0000256" key="2">
    <source>
        <dbReference type="ARBA" id="ARBA00022801"/>
    </source>
</evidence>
<name>A0AAD9UJY4_RIDPI</name>
<feature type="binding site" evidence="8">
    <location>
        <position position="313"/>
    </location>
    <ligand>
        <name>Mg(2+)</name>
        <dbReference type="ChEBI" id="CHEBI:18420"/>
        <label>1</label>
    </ligand>
</feature>
<keyword evidence="8" id="KW-0479">Metal-binding</keyword>
<keyword evidence="10" id="KW-1185">Reference proteome</keyword>
<dbReference type="GO" id="GO:0051725">
    <property type="term" value="P:protein de-ADP-ribosylation"/>
    <property type="evidence" value="ECO:0007669"/>
    <property type="project" value="InterPro"/>
</dbReference>
<evidence type="ECO:0000256" key="5">
    <source>
        <dbReference type="ARBA" id="ARBA00049773"/>
    </source>
</evidence>
<dbReference type="PANTHER" id="PTHR16222:SF26">
    <property type="entry name" value="ADP-RIBOSYLHYDROLASE ARH1"/>
    <property type="match status" value="1"/>
</dbReference>
<comment type="cofactor">
    <cofactor evidence="8">
        <name>Mg(2+)</name>
        <dbReference type="ChEBI" id="CHEBI:18420"/>
    </cofactor>
    <text evidence="8">Binds 2 magnesium ions per subunit.</text>
</comment>
<feature type="binding site" evidence="8">
    <location>
        <position position="310"/>
    </location>
    <ligand>
        <name>Mg(2+)</name>
        <dbReference type="ChEBI" id="CHEBI:18420"/>
        <label>1</label>
    </ligand>
</feature>
<dbReference type="Proteomes" id="UP001209878">
    <property type="component" value="Unassembled WGS sequence"/>
</dbReference>
<reference evidence="9" key="1">
    <citation type="journal article" date="2023" name="Mol. Biol. Evol.">
        <title>Third-Generation Sequencing Reveals the Adaptive Role of the Epigenome in Three Deep-Sea Polychaetes.</title>
        <authorList>
            <person name="Perez M."/>
            <person name="Aroh O."/>
            <person name="Sun Y."/>
            <person name="Lan Y."/>
            <person name="Juniper S.K."/>
            <person name="Young C.R."/>
            <person name="Angers B."/>
            <person name="Qian P.Y."/>
        </authorList>
    </citation>
    <scope>NUCLEOTIDE SEQUENCE</scope>
    <source>
        <strain evidence="9">R07B-5</strain>
    </source>
</reference>
<dbReference type="InterPro" id="IPR005502">
    <property type="entry name" value="Ribosyl_crysJ1"/>
</dbReference>
<dbReference type="InterPro" id="IPR050792">
    <property type="entry name" value="ADP-ribosylglycohydrolase"/>
</dbReference>
<dbReference type="PIRSF" id="PIRSF016939">
    <property type="entry name" value="ADP_ribslarg_hdr"/>
    <property type="match status" value="1"/>
</dbReference>
<feature type="binding site" evidence="8">
    <location>
        <position position="312"/>
    </location>
    <ligand>
        <name>Mg(2+)</name>
        <dbReference type="ChEBI" id="CHEBI:18420"/>
        <label>1</label>
    </ligand>
</feature>
<comment type="similarity">
    <text evidence="1">Belongs to the ADP-ribosylglycohydrolase family.</text>
</comment>
<evidence type="ECO:0000313" key="10">
    <source>
        <dbReference type="Proteomes" id="UP001209878"/>
    </source>
</evidence>
<dbReference type="EC" id="3.2.2.19" evidence="4"/>